<evidence type="ECO:0000313" key="1">
    <source>
        <dbReference type="EMBL" id="VDO52284.1"/>
    </source>
</evidence>
<dbReference type="AlphaFoldDB" id="A0A183HJQ5"/>
<keyword evidence="2" id="KW-1185">Reference proteome</keyword>
<dbReference type="Proteomes" id="UP000267606">
    <property type="component" value="Unassembled WGS sequence"/>
</dbReference>
<evidence type="ECO:0000313" key="3">
    <source>
        <dbReference type="WBParaSite" id="OFLC_0000771601-mRNA-1"/>
    </source>
</evidence>
<name>A0A183HJQ5_9BILA</name>
<proteinExistence type="predicted"/>
<evidence type="ECO:0000313" key="2">
    <source>
        <dbReference type="Proteomes" id="UP000267606"/>
    </source>
</evidence>
<accession>A0A183HJQ5</accession>
<sequence length="73" mass="8467">MVRQRKLHHKNKNAYVYVIYKMCLCDMPNEVATNVEKITSNLSVKKANLKNENTRGVMKIQLLSIHVVFGHLL</sequence>
<dbReference type="WBParaSite" id="OFLC_0000771601-mRNA-1">
    <property type="protein sequence ID" value="OFLC_0000771601-mRNA-1"/>
    <property type="gene ID" value="OFLC_0000771601"/>
</dbReference>
<organism evidence="3">
    <name type="scientific">Onchocerca flexuosa</name>
    <dbReference type="NCBI Taxonomy" id="387005"/>
    <lineage>
        <taxon>Eukaryota</taxon>
        <taxon>Metazoa</taxon>
        <taxon>Ecdysozoa</taxon>
        <taxon>Nematoda</taxon>
        <taxon>Chromadorea</taxon>
        <taxon>Rhabditida</taxon>
        <taxon>Spirurina</taxon>
        <taxon>Spiruromorpha</taxon>
        <taxon>Filarioidea</taxon>
        <taxon>Onchocercidae</taxon>
        <taxon>Onchocerca</taxon>
    </lineage>
</organism>
<reference evidence="1 2" key="2">
    <citation type="submission" date="2018-11" db="EMBL/GenBank/DDBJ databases">
        <authorList>
            <consortium name="Pathogen Informatics"/>
        </authorList>
    </citation>
    <scope>NUCLEOTIDE SEQUENCE [LARGE SCALE GENOMIC DNA]</scope>
</reference>
<protein>
    <submittedName>
        <fullName evidence="3">Ovule protein</fullName>
    </submittedName>
</protein>
<dbReference type="EMBL" id="UZAJ01008234">
    <property type="protein sequence ID" value="VDO52284.1"/>
    <property type="molecule type" value="Genomic_DNA"/>
</dbReference>
<reference evidence="3" key="1">
    <citation type="submission" date="2016-06" db="UniProtKB">
        <authorList>
            <consortium name="WormBaseParasite"/>
        </authorList>
    </citation>
    <scope>IDENTIFICATION</scope>
</reference>
<gene>
    <name evidence="1" type="ORF">OFLC_LOCUS7716</name>
</gene>